<sequence length="464" mass="54675">MVVKANNKANIQRNYKYKINNKTFKNKTEYIEYVVSKTGRSSSVIYKRIRKFGTYDPRVFYSGEGQIKFIVKIKGKYFFNIPDIADAFKLSYSVVSRRIKNYGLNDPDLILPTSEYRKVKGGSRGKEIYYQGHNFKSVREMARFYGLPVQMLWYRIKHYGLDYKELLSDHQEITRHARRGKKIEYKGEEYASYSDMARKNNITRSQAKLRMNYNQNLSLSTKDLRNKSYKKSRRKKAHRNNLLTAEEVSEKTGYSLDQLRRNLSGSSLGRASEFVGLLNLHQFVEQISNNSRLKFNYAYNPKVVTFIQNYFKQIKQKHLVMVPQLRQMYFWDTKNEEFYSLNARTGSFFLKVQSQKSYKKDKLGKAIKSKPYVLVQLIPGAPSQSKYYISEIKSLIKHPDVFAKDLITITQIQNSHPEINRRNLTSTVLAKYKVPFYRRHFPDGRVISGYLPKDVNRLVFNKNR</sequence>
<name>A0ABV2BCM6_9LACO</name>
<comment type="caution">
    <text evidence="1">The sequence shown here is derived from an EMBL/GenBank/DDBJ whole genome shotgun (WGS) entry which is preliminary data.</text>
</comment>
<evidence type="ECO:0000313" key="1">
    <source>
        <dbReference type="EMBL" id="MES5151000.1"/>
    </source>
</evidence>
<accession>A0ABV2BCM6</accession>
<evidence type="ECO:0000313" key="2">
    <source>
        <dbReference type="Proteomes" id="UP001434419"/>
    </source>
</evidence>
<reference evidence="1" key="1">
    <citation type="submission" date="2024-06" db="EMBL/GenBank/DDBJ databases">
        <title>Vaginal Lactobacillus fatty acid response mechanisms reveal a metabolite-targeted strategy for bacterial vaginosis treatment.</title>
        <authorList>
            <person name="Zhu M."/>
            <person name="Blainey P.C."/>
            <person name="Bloom S.M."/>
            <person name="Kwon D.S."/>
        </authorList>
    </citation>
    <scope>NUCLEOTIDE SEQUENCE</scope>
    <source>
        <strain evidence="1">194_F1_1</strain>
    </source>
</reference>
<proteinExistence type="predicted"/>
<protein>
    <submittedName>
        <fullName evidence="1">Uncharacterized protein</fullName>
    </submittedName>
</protein>
<dbReference type="Proteomes" id="UP001434419">
    <property type="component" value="Unassembled WGS sequence"/>
</dbReference>
<gene>
    <name evidence="1" type="ORF">ABVC42_14285</name>
</gene>
<keyword evidence="2" id="KW-1185">Reference proteome</keyword>
<dbReference type="EMBL" id="JBETVU010000013">
    <property type="protein sequence ID" value="MES5151000.1"/>
    <property type="molecule type" value="Genomic_DNA"/>
</dbReference>
<organism evidence="1 2">
    <name type="scientific">Lactobacillus crispatus</name>
    <dbReference type="NCBI Taxonomy" id="47770"/>
    <lineage>
        <taxon>Bacteria</taxon>
        <taxon>Bacillati</taxon>
        <taxon>Bacillota</taxon>
        <taxon>Bacilli</taxon>
        <taxon>Lactobacillales</taxon>
        <taxon>Lactobacillaceae</taxon>
        <taxon>Lactobacillus</taxon>
    </lineage>
</organism>
<dbReference type="RefSeq" id="WP_133476462.1">
    <property type="nucleotide sequence ID" value="NZ_JBETVU010000013.1"/>
</dbReference>